<dbReference type="InterPro" id="IPR050683">
    <property type="entry name" value="Bact_Polysacc_Export_ATP-bd"/>
</dbReference>
<feature type="domain" description="ABC transporter" evidence="5">
    <location>
        <begin position="4"/>
        <end position="244"/>
    </location>
</feature>
<dbReference type="PANTHER" id="PTHR46743:SF2">
    <property type="entry name" value="TEICHOIC ACIDS EXPORT ATP-BINDING PROTEIN TAGH"/>
    <property type="match status" value="1"/>
</dbReference>
<dbReference type="GO" id="GO:0016887">
    <property type="term" value="F:ATP hydrolysis activity"/>
    <property type="evidence" value="ECO:0007669"/>
    <property type="project" value="InterPro"/>
</dbReference>
<keyword evidence="4 6" id="KW-0067">ATP-binding</keyword>
<dbReference type="AlphaFoldDB" id="A0A0G0NVD5"/>
<proteinExistence type="inferred from homology"/>
<dbReference type="Pfam" id="PF00005">
    <property type="entry name" value="ABC_tran"/>
    <property type="match status" value="1"/>
</dbReference>
<dbReference type="CDD" id="cd03220">
    <property type="entry name" value="ABC_KpsT_Wzt"/>
    <property type="match status" value="1"/>
</dbReference>
<dbReference type="PROSITE" id="PS50893">
    <property type="entry name" value="ABC_TRANSPORTER_2"/>
    <property type="match status" value="1"/>
</dbReference>
<comment type="similarity">
    <text evidence="1">Belongs to the ABC transporter superfamily.</text>
</comment>
<keyword evidence="2" id="KW-0813">Transport</keyword>
<keyword evidence="3" id="KW-0547">Nucleotide-binding</keyword>
<reference evidence="6 7" key="1">
    <citation type="journal article" date="2015" name="Nature">
        <title>rRNA introns, odd ribosomes, and small enigmatic genomes across a large radiation of phyla.</title>
        <authorList>
            <person name="Brown C.T."/>
            <person name="Hug L.A."/>
            <person name="Thomas B.C."/>
            <person name="Sharon I."/>
            <person name="Castelle C.J."/>
            <person name="Singh A."/>
            <person name="Wilkins M.J."/>
            <person name="Williams K.H."/>
            <person name="Banfield J.F."/>
        </authorList>
    </citation>
    <scope>NUCLEOTIDE SEQUENCE [LARGE SCALE GENOMIC DNA]</scope>
</reference>
<protein>
    <submittedName>
        <fullName evidence="6">ABC transporter, ATP-binding protein</fullName>
    </submittedName>
</protein>
<dbReference type="Proteomes" id="UP000034893">
    <property type="component" value="Unassembled WGS sequence"/>
</dbReference>
<evidence type="ECO:0000313" key="7">
    <source>
        <dbReference type="Proteomes" id="UP000034893"/>
    </source>
</evidence>
<gene>
    <name evidence="6" type="ORF">UT12_C0007G0021</name>
</gene>
<comment type="caution">
    <text evidence="6">The sequence shown here is derived from an EMBL/GenBank/DDBJ whole genome shotgun (WGS) entry which is preliminary data.</text>
</comment>
<dbReference type="GO" id="GO:0005524">
    <property type="term" value="F:ATP binding"/>
    <property type="evidence" value="ECO:0007669"/>
    <property type="project" value="UniProtKB-KW"/>
</dbReference>
<name>A0A0G0NVD5_9BACT</name>
<dbReference type="InterPro" id="IPR027417">
    <property type="entry name" value="P-loop_NTPase"/>
</dbReference>
<accession>A0A0G0NVD5</accession>
<dbReference type="InterPro" id="IPR003593">
    <property type="entry name" value="AAA+_ATPase"/>
</dbReference>
<dbReference type="GO" id="GO:0140359">
    <property type="term" value="F:ABC-type transporter activity"/>
    <property type="evidence" value="ECO:0007669"/>
    <property type="project" value="InterPro"/>
</dbReference>
<dbReference type="InterPro" id="IPR015860">
    <property type="entry name" value="ABC_transpr_TagH-like"/>
</dbReference>
<dbReference type="InterPro" id="IPR003439">
    <property type="entry name" value="ABC_transporter-like_ATP-bd"/>
</dbReference>
<evidence type="ECO:0000256" key="2">
    <source>
        <dbReference type="ARBA" id="ARBA00022448"/>
    </source>
</evidence>
<dbReference type="SMART" id="SM00382">
    <property type="entry name" value="AAA"/>
    <property type="match status" value="1"/>
</dbReference>
<dbReference type="EMBL" id="LBVP01000007">
    <property type="protein sequence ID" value="KKQ89824.1"/>
    <property type="molecule type" value="Genomic_DNA"/>
</dbReference>
<organism evidence="6 7">
    <name type="scientific">Candidatus Curtissbacteria bacterium GW2011_GWC2_38_9</name>
    <dbReference type="NCBI Taxonomy" id="1618414"/>
    <lineage>
        <taxon>Bacteria</taxon>
        <taxon>Candidatus Curtissiibacteriota</taxon>
    </lineage>
</organism>
<dbReference type="PANTHER" id="PTHR46743">
    <property type="entry name" value="TEICHOIC ACIDS EXPORT ATP-BINDING PROTEIN TAGH"/>
    <property type="match status" value="1"/>
</dbReference>
<evidence type="ECO:0000256" key="1">
    <source>
        <dbReference type="ARBA" id="ARBA00005417"/>
    </source>
</evidence>
<evidence type="ECO:0000313" key="6">
    <source>
        <dbReference type="EMBL" id="KKQ89824.1"/>
    </source>
</evidence>
<evidence type="ECO:0000259" key="5">
    <source>
        <dbReference type="PROSITE" id="PS50893"/>
    </source>
</evidence>
<evidence type="ECO:0000256" key="3">
    <source>
        <dbReference type="ARBA" id="ARBA00022741"/>
    </source>
</evidence>
<dbReference type="GO" id="GO:0016020">
    <property type="term" value="C:membrane"/>
    <property type="evidence" value="ECO:0007669"/>
    <property type="project" value="InterPro"/>
</dbReference>
<sequence length="245" mass="27350">MYAIELKNLWKKYRIGQPRTLTHAIPLFFSDRYQKEFLALKGINLQVKEGEKIGIIGPNGSGKSTLLQTIAGITTPTKGTVIVNGKVTALLGLGAGFHPELTGKDNIYLSGSILGMEAREITKRFDEIVEFSGIKKFLDTPVKHYSSGMFIRLAFSVSIHLEWDILLLDEVLAVGDAEFKQKSLSKMKEFFNSEKTIILVSHNLETIGQVCQKGIVLKSGRMAEIDKIDKIIAYYKNFQNEVGHV</sequence>
<dbReference type="SUPFAM" id="SSF52540">
    <property type="entry name" value="P-loop containing nucleoside triphosphate hydrolases"/>
    <property type="match status" value="1"/>
</dbReference>
<evidence type="ECO:0000256" key="4">
    <source>
        <dbReference type="ARBA" id="ARBA00022840"/>
    </source>
</evidence>
<dbReference type="Gene3D" id="3.40.50.300">
    <property type="entry name" value="P-loop containing nucleotide triphosphate hydrolases"/>
    <property type="match status" value="1"/>
</dbReference>